<keyword evidence="3" id="KW-0378">Hydrolase</keyword>
<feature type="domain" description="NlpC/P60" evidence="5">
    <location>
        <begin position="127"/>
        <end position="253"/>
    </location>
</feature>
<evidence type="ECO:0000256" key="4">
    <source>
        <dbReference type="ARBA" id="ARBA00022807"/>
    </source>
</evidence>
<keyword evidence="4" id="KW-0788">Thiol protease</keyword>
<gene>
    <name evidence="6" type="ORF">GCM10007420_19940</name>
</gene>
<keyword evidence="7" id="KW-1185">Reference proteome</keyword>
<comment type="caution">
    <text evidence="6">The sequence shown here is derived from an EMBL/GenBank/DDBJ whole genome shotgun (WGS) entry which is preliminary data.</text>
</comment>
<evidence type="ECO:0000259" key="5">
    <source>
        <dbReference type="PROSITE" id="PS51935"/>
    </source>
</evidence>
<dbReference type="PANTHER" id="PTHR47359">
    <property type="entry name" value="PEPTIDOGLYCAN DL-ENDOPEPTIDASE CWLO"/>
    <property type="match status" value="1"/>
</dbReference>
<dbReference type="PANTHER" id="PTHR47359:SF3">
    <property type="entry name" value="NLP_P60 DOMAIN-CONTAINING PROTEIN-RELATED"/>
    <property type="match status" value="1"/>
</dbReference>
<dbReference type="InterPro" id="IPR038765">
    <property type="entry name" value="Papain-like_cys_pep_sf"/>
</dbReference>
<dbReference type="RefSeq" id="WP_188452440.1">
    <property type="nucleotide sequence ID" value="NZ_BMFS01000009.1"/>
</dbReference>
<keyword evidence="2" id="KW-0645">Protease</keyword>
<evidence type="ECO:0000313" key="6">
    <source>
        <dbReference type="EMBL" id="GGH03592.1"/>
    </source>
</evidence>
<dbReference type="InterPro" id="IPR041382">
    <property type="entry name" value="SH3_16"/>
</dbReference>
<dbReference type="SUPFAM" id="SSF54001">
    <property type="entry name" value="Cysteine proteinases"/>
    <property type="match status" value="1"/>
</dbReference>
<organism evidence="6 7">
    <name type="scientific">Glycocaulis albus</name>
    <dbReference type="NCBI Taxonomy" id="1382801"/>
    <lineage>
        <taxon>Bacteria</taxon>
        <taxon>Pseudomonadati</taxon>
        <taxon>Pseudomonadota</taxon>
        <taxon>Alphaproteobacteria</taxon>
        <taxon>Maricaulales</taxon>
        <taxon>Maricaulaceae</taxon>
        <taxon>Glycocaulis</taxon>
    </lineage>
</organism>
<dbReference type="EMBL" id="BMFS01000009">
    <property type="protein sequence ID" value="GGH03592.1"/>
    <property type="molecule type" value="Genomic_DNA"/>
</dbReference>
<dbReference type="PROSITE" id="PS51935">
    <property type="entry name" value="NLPC_P60"/>
    <property type="match status" value="1"/>
</dbReference>
<dbReference type="InterPro" id="IPR051794">
    <property type="entry name" value="PG_Endopeptidase_C40"/>
</dbReference>
<comment type="similarity">
    <text evidence="1">Belongs to the peptidase C40 family.</text>
</comment>
<dbReference type="Gene3D" id="3.90.1720.10">
    <property type="entry name" value="endopeptidase domain like (from Nostoc punctiforme)"/>
    <property type="match status" value="1"/>
</dbReference>
<reference evidence="7" key="1">
    <citation type="journal article" date="2019" name="Int. J. Syst. Evol. Microbiol.">
        <title>The Global Catalogue of Microorganisms (GCM) 10K type strain sequencing project: providing services to taxonomists for standard genome sequencing and annotation.</title>
        <authorList>
            <consortium name="The Broad Institute Genomics Platform"/>
            <consortium name="The Broad Institute Genome Sequencing Center for Infectious Disease"/>
            <person name="Wu L."/>
            <person name="Ma J."/>
        </authorList>
    </citation>
    <scope>NUCLEOTIDE SEQUENCE [LARGE SCALE GENOMIC DNA]</scope>
    <source>
        <strain evidence="7">CGMCC 1.12766</strain>
    </source>
</reference>
<evidence type="ECO:0000256" key="1">
    <source>
        <dbReference type="ARBA" id="ARBA00007074"/>
    </source>
</evidence>
<accession>A0ABQ1XUK2</accession>
<evidence type="ECO:0000313" key="7">
    <source>
        <dbReference type="Proteomes" id="UP000648722"/>
    </source>
</evidence>
<evidence type="ECO:0000256" key="2">
    <source>
        <dbReference type="ARBA" id="ARBA00022670"/>
    </source>
</evidence>
<name>A0ABQ1XUK2_9PROT</name>
<dbReference type="Pfam" id="PF18348">
    <property type="entry name" value="SH3_16"/>
    <property type="match status" value="1"/>
</dbReference>
<protein>
    <submittedName>
        <fullName evidence="6">Peptidase P60</fullName>
    </submittedName>
</protein>
<dbReference type="Proteomes" id="UP000648722">
    <property type="component" value="Unassembled WGS sequence"/>
</dbReference>
<dbReference type="Pfam" id="PF00877">
    <property type="entry name" value="NLPC_P60"/>
    <property type="match status" value="1"/>
</dbReference>
<evidence type="ECO:0000256" key="3">
    <source>
        <dbReference type="ARBA" id="ARBA00022801"/>
    </source>
</evidence>
<dbReference type="Gene3D" id="2.30.30.40">
    <property type="entry name" value="SH3 Domains"/>
    <property type="match status" value="1"/>
</dbReference>
<dbReference type="InterPro" id="IPR000064">
    <property type="entry name" value="NLP_P60_dom"/>
</dbReference>
<proteinExistence type="inferred from homology"/>
<sequence>MTEDFQVTAGVAAIRREPRDDAMMDSQLLAGEVFSVEEESGGWARGISRHDGYQGFVDMAALSAPVLIPTHRVSAVRTYVFSEPDLKSPPRFLLSLNAKIAAGRRDGKFIESQRQGWIFTGHLTALDASEPDWVAVAERFLHSPYLWGGKESLGLDCSGLVQVSMEAAGIRIPRDSGDQEAWARERWSTVPATDALTGLQRGDLVFWPGHVGIMTDGVHLLHANAFHMAAALEPLNLAAARIASHHAPMSGIFRAPNARG</sequence>